<evidence type="ECO:0000313" key="2">
    <source>
        <dbReference type="Proteomes" id="UP001157502"/>
    </source>
</evidence>
<protein>
    <submittedName>
        <fullName evidence="1">Uncharacterized protein</fullName>
    </submittedName>
</protein>
<reference evidence="1" key="1">
    <citation type="submission" date="2021-05" db="EMBL/GenBank/DDBJ databases">
        <authorList>
            <person name="Pan Q."/>
            <person name="Jouanno E."/>
            <person name="Zahm M."/>
            <person name="Klopp C."/>
            <person name="Cabau C."/>
            <person name="Louis A."/>
            <person name="Berthelot C."/>
            <person name="Parey E."/>
            <person name="Roest Crollius H."/>
            <person name="Montfort J."/>
            <person name="Robinson-Rechavi M."/>
            <person name="Bouchez O."/>
            <person name="Lampietro C."/>
            <person name="Lopez Roques C."/>
            <person name="Donnadieu C."/>
            <person name="Postlethwait J."/>
            <person name="Bobe J."/>
            <person name="Dillon D."/>
            <person name="Chandos A."/>
            <person name="von Hippel F."/>
            <person name="Guiguen Y."/>
        </authorList>
    </citation>
    <scope>NUCLEOTIDE SEQUENCE</scope>
    <source>
        <strain evidence="1">YG-Jan2019</strain>
    </source>
</reference>
<proteinExistence type="predicted"/>
<accession>A0ACC2G624</accession>
<organism evidence="1 2">
    <name type="scientific">Dallia pectoralis</name>
    <name type="common">Alaska blackfish</name>
    <dbReference type="NCBI Taxonomy" id="75939"/>
    <lineage>
        <taxon>Eukaryota</taxon>
        <taxon>Metazoa</taxon>
        <taxon>Chordata</taxon>
        <taxon>Craniata</taxon>
        <taxon>Vertebrata</taxon>
        <taxon>Euteleostomi</taxon>
        <taxon>Actinopterygii</taxon>
        <taxon>Neopterygii</taxon>
        <taxon>Teleostei</taxon>
        <taxon>Protacanthopterygii</taxon>
        <taxon>Esociformes</taxon>
        <taxon>Umbridae</taxon>
        <taxon>Dallia</taxon>
    </lineage>
</organism>
<evidence type="ECO:0000313" key="1">
    <source>
        <dbReference type="EMBL" id="KAJ7999022.1"/>
    </source>
</evidence>
<name>A0ACC2G624_DALPE</name>
<keyword evidence="2" id="KW-1185">Reference proteome</keyword>
<gene>
    <name evidence="1" type="ORF">DPEC_G00211080</name>
</gene>
<sequence length="101" mass="10964">MSREDKLHRISVASSARKPDCTPQNIFGGAMQWLEEGFLLPPTLLPSAPASLPASGAEPPLHFPLLQTLLKMPWHGLSCYLAGHILACSPDVFLDPFSTLI</sequence>
<dbReference type="EMBL" id="CM055744">
    <property type="protein sequence ID" value="KAJ7999022.1"/>
    <property type="molecule type" value="Genomic_DNA"/>
</dbReference>
<comment type="caution">
    <text evidence="1">The sequence shown here is derived from an EMBL/GenBank/DDBJ whole genome shotgun (WGS) entry which is preliminary data.</text>
</comment>
<dbReference type="Proteomes" id="UP001157502">
    <property type="component" value="Chromosome 17"/>
</dbReference>